<dbReference type="InParanoid" id="A0A1J7J0C3"/>
<gene>
    <name evidence="2" type="ORF">CONLIGDRAFT_156882</name>
</gene>
<dbReference type="EMBL" id="KV875094">
    <property type="protein sequence ID" value="OIW32949.1"/>
    <property type="molecule type" value="Genomic_DNA"/>
</dbReference>
<dbReference type="Proteomes" id="UP000182658">
    <property type="component" value="Unassembled WGS sequence"/>
</dbReference>
<sequence length="175" mass="19238">MVSRLFFTSLLLAGHLGLSQASPAFVGQGRIQVLKGDNITAARPSDRIGCMHETGAFTLSDCGVFTRVGNGLSSPLGNCTFNDDTQPANVDSIYGQRNYAWVCRNGVDNWLYYSFDINTNLTIIWHGNLDGYEDAKAVPKAGEKLPLWAFSWGSQQVDVPPGHVRTIWLWEPVTS</sequence>
<dbReference type="OrthoDB" id="3775566at2759"/>
<dbReference type="AlphaFoldDB" id="A0A1J7J0C3"/>
<keyword evidence="3" id="KW-1185">Reference proteome</keyword>
<name>A0A1J7J0C3_9PEZI</name>
<organism evidence="2 3">
    <name type="scientific">Coniochaeta ligniaria NRRL 30616</name>
    <dbReference type="NCBI Taxonomy" id="1408157"/>
    <lineage>
        <taxon>Eukaryota</taxon>
        <taxon>Fungi</taxon>
        <taxon>Dikarya</taxon>
        <taxon>Ascomycota</taxon>
        <taxon>Pezizomycotina</taxon>
        <taxon>Sordariomycetes</taxon>
        <taxon>Sordariomycetidae</taxon>
        <taxon>Coniochaetales</taxon>
        <taxon>Coniochaetaceae</taxon>
        <taxon>Coniochaeta</taxon>
    </lineage>
</organism>
<evidence type="ECO:0000313" key="2">
    <source>
        <dbReference type="EMBL" id="OIW32949.1"/>
    </source>
</evidence>
<keyword evidence="1" id="KW-0732">Signal</keyword>
<evidence type="ECO:0000313" key="3">
    <source>
        <dbReference type="Proteomes" id="UP000182658"/>
    </source>
</evidence>
<accession>A0A1J7J0C3</accession>
<feature type="signal peptide" evidence="1">
    <location>
        <begin position="1"/>
        <end position="21"/>
    </location>
</feature>
<reference evidence="2 3" key="1">
    <citation type="submission" date="2016-10" db="EMBL/GenBank/DDBJ databases">
        <title>Draft genome sequence of Coniochaeta ligniaria NRRL30616, a lignocellulolytic fungus for bioabatement of inhibitors in plant biomass hydrolysates.</title>
        <authorList>
            <consortium name="DOE Joint Genome Institute"/>
            <person name="Jimenez D.J."/>
            <person name="Hector R.E."/>
            <person name="Riley R."/>
            <person name="Sun H."/>
            <person name="Grigoriev I.V."/>
            <person name="Van Elsas J.D."/>
            <person name="Nichols N.N."/>
        </authorList>
    </citation>
    <scope>NUCLEOTIDE SEQUENCE [LARGE SCALE GENOMIC DNA]</scope>
    <source>
        <strain evidence="2 3">NRRL 30616</strain>
    </source>
</reference>
<proteinExistence type="predicted"/>
<feature type="chain" id="PRO_5013176445" evidence="1">
    <location>
        <begin position="22"/>
        <end position="175"/>
    </location>
</feature>
<evidence type="ECO:0000256" key="1">
    <source>
        <dbReference type="SAM" id="SignalP"/>
    </source>
</evidence>
<protein>
    <submittedName>
        <fullName evidence="2">Uncharacterized protein</fullName>
    </submittedName>
</protein>